<dbReference type="EMBL" id="BQKC01000001">
    <property type="protein sequence ID" value="GJM55101.1"/>
    <property type="molecule type" value="Genomic_DNA"/>
</dbReference>
<gene>
    <name evidence="1" type="ORF">ATOP_07560</name>
</gene>
<organism evidence="1 2">
    <name type="scientific">Granulimonas faecalis</name>
    <dbReference type="NCBI Taxonomy" id="2894155"/>
    <lineage>
        <taxon>Bacteria</taxon>
        <taxon>Bacillati</taxon>
        <taxon>Actinomycetota</taxon>
        <taxon>Coriobacteriia</taxon>
        <taxon>Coriobacteriales</taxon>
        <taxon>Kribbibacteriaceae</taxon>
        <taxon>Granulimonas</taxon>
    </lineage>
</organism>
<dbReference type="Proteomes" id="UP001055025">
    <property type="component" value="Unassembled WGS sequence"/>
</dbReference>
<name>A0AAV5B0B1_9ACTN</name>
<proteinExistence type="predicted"/>
<reference evidence="1" key="1">
    <citation type="journal article" date="2022" name="Int. J. Syst. Evol. Microbiol.">
        <title>Granulimonas faecalis gen. nov., sp. nov., and Leptogranulimonas caecicola gen. nov., sp. nov., novel lactate-producing Atopobiaceae bacteria isolated from mouse intestines, and an emended description of the family Atopobiaceae.</title>
        <authorList>
            <person name="Morinaga K."/>
            <person name="Kusada H."/>
            <person name="Sakamoto S."/>
            <person name="Murakami T."/>
            <person name="Toyoda A."/>
            <person name="Mori H."/>
            <person name="Meng X.Y."/>
            <person name="Takashino M."/>
            <person name="Murotomi K."/>
            <person name="Tamaki H."/>
        </authorList>
    </citation>
    <scope>NUCLEOTIDE SEQUENCE</scope>
    <source>
        <strain evidence="1">OPF53</strain>
    </source>
</reference>
<keyword evidence="2" id="KW-1185">Reference proteome</keyword>
<sequence length="101" mass="11050">MAKHIVYSANCTIISTLVAPEPVMASFVAIEANLNATKTALLEIASYLPIKQHPVRHKADIDFTCPQLFKRPHHKGGPEKRLSAAKAKAIGPFDCNRSNEV</sequence>
<protein>
    <submittedName>
        <fullName evidence="1">Uncharacterized protein</fullName>
    </submittedName>
</protein>
<accession>A0AAV5B0B1</accession>
<evidence type="ECO:0000313" key="1">
    <source>
        <dbReference type="EMBL" id="GJM55101.1"/>
    </source>
</evidence>
<evidence type="ECO:0000313" key="2">
    <source>
        <dbReference type="Proteomes" id="UP001055025"/>
    </source>
</evidence>
<comment type="caution">
    <text evidence="1">The sequence shown here is derived from an EMBL/GenBank/DDBJ whole genome shotgun (WGS) entry which is preliminary data.</text>
</comment>
<dbReference type="AlphaFoldDB" id="A0AAV5B0B1"/>